<evidence type="ECO:0000256" key="2">
    <source>
        <dbReference type="SAM" id="MobiDB-lite"/>
    </source>
</evidence>
<evidence type="ECO:0000256" key="1">
    <source>
        <dbReference type="SAM" id="Coils"/>
    </source>
</evidence>
<feature type="region of interest" description="Disordered" evidence="2">
    <location>
        <begin position="89"/>
        <end position="126"/>
    </location>
</feature>
<feature type="region of interest" description="Disordered" evidence="2">
    <location>
        <begin position="223"/>
        <end position="256"/>
    </location>
</feature>
<feature type="compositionally biased region" description="Low complexity" evidence="2">
    <location>
        <begin position="111"/>
        <end position="125"/>
    </location>
</feature>
<dbReference type="Proteomes" id="UP000054928">
    <property type="component" value="Unassembled WGS sequence"/>
</dbReference>
<dbReference type="GeneID" id="36405669"/>
<accession>A0A0P1AGY8</accession>
<sequence>MHQYITQLRSEFHTQNENVVRLQHDDLRAVVWSKNEVLEAELKAELRAAVQTINDLKRTVNSLYARESEDGTIDFDQLAQVRYATSMRKRKSEPVVKQKANSRKLDNTLTPDQPDQPDQNQSPDQFNSSSVALELMQEQLGELRTENEQLQTENDQLRARINELIEQGSIAGFVDALEQALGDGDNKDTSFEIVDAPSTPPVAPAIPVEVPTTLVVASAASPVDVPADPAPSSSNEPTKNTRGRPKGTKGRKRTELEQLVEDQANVHMSGKRTRRIVTHFYHSRLTK</sequence>
<organism evidence="3 4">
    <name type="scientific">Plasmopara halstedii</name>
    <name type="common">Downy mildew of sunflower</name>
    <dbReference type="NCBI Taxonomy" id="4781"/>
    <lineage>
        <taxon>Eukaryota</taxon>
        <taxon>Sar</taxon>
        <taxon>Stramenopiles</taxon>
        <taxon>Oomycota</taxon>
        <taxon>Peronosporomycetes</taxon>
        <taxon>Peronosporales</taxon>
        <taxon>Peronosporaceae</taxon>
        <taxon>Plasmopara</taxon>
    </lineage>
</organism>
<feature type="coiled-coil region" evidence="1">
    <location>
        <begin position="133"/>
        <end position="167"/>
    </location>
</feature>
<name>A0A0P1AGY8_PLAHL</name>
<keyword evidence="1" id="KW-0175">Coiled coil</keyword>
<keyword evidence="4" id="KW-1185">Reference proteome</keyword>
<evidence type="ECO:0000313" key="4">
    <source>
        <dbReference type="Proteomes" id="UP000054928"/>
    </source>
</evidence>
<proteinExistence type="predicted"/>
<reference evidence="4" key="1">
    <citation type="submission" date="2014-09" db="EMBL/GenBank/DDBJ databases">
        <authorList>
            <person name="Sharma Rahul"/>
            <person name="Thines Marco"/>
        </authorList>
    </citation>
    <scope>NUCLEOTIDE SEQUENCE [LARGE SCALE GENOMIC DNA]</scope>
</reference>
<dbReference type="EMBL" id="CCYD01000482">
    <property type="protein sequence ID" value="CEG40413.1"/>
    <property type="molecule type" value="Genomic_DNA"/>
</dbReference>
<feature type="compositionally biased region" description="Basic residues" evidence="2">
    <location>
        <begin position="241"/>
        <end position="252"/>
    </location>
</feature>
<dbReference type="AlphaFoldDB" id="A0A0P1AGY8"/>
<evidence type="ECO:0000313" key="3">
    <source>
        <dbReference type="EMBL" id="CEG40413.1"/>
    </source>
</evidence>
<dbReference type="RefSeq" id="XP_024576782.1">
    <property type="nucleotide sequence ID" value="XM_024726068.1"/>
</dbReference>
<protein>
    <submittedName>
        <fullName evidence="3">Uncharacterized protein</fullName>
    </submittedName>
</protein>
<feature type="compositionally biased region" description="Low complexity" evidence="2">
    <location>
        <begin position="223"/>
        <end position="240"/>
    </location>
</feature>